<comment type="caution">
    <text evidence="7">The sequence shown here is derived from an EMBL/GenBank/DDBJ whole genome shotgun (WGS) entry which is preliminary data.</text>
</comment>
<dbReference type="InterPro" id="IPR006860">
    <property type="entry name" value="FecR"/>
</dbReference>
<feature type="domain" description="Carbohydrate-binding module family 96" evidence="6">
    <location>
        <begin position="288"/>
        <end position="369"/>
    </location>
</feature>
<dbReference type="Pfam" id="PF04773">
    <property type="entry name" value="FecR"/>
    <property type="match status" value="1"/>
</dbReference>
<reference evidence="8" key="1">
    <citation type="journal article" date="2019" name="Int. J. Syst. Evol. Microbiol.">
        <title>The Global Catalogue of Microorganisms (GCM) 10K type strain sequencing project: providing services to taxonomists for standard genome sequencing and annotation.</title>
        <authorList>
            <consortium name="The Broad Institute Genomics Platform"/>
            <consortium name="The Broad Institute Genome Sequencing Center for Infectious Disease"/>
            <person name="Wu L."/>
            <person name="Ma J."/>
        </authorList>
    </citation>
    <scope>NUCLEOTIDE SEQUENCE [LARGE SCALE GENOMIC DNA]</scope>
    <source>
        <strain evidence="8">CCUG 57942</strain>
    </source>
</reference>
<keyword evidence="4" id="KW-0812">Transmembrane</keyword>
<accession>A0ABW4ZEP7</accession>
<gene>
    <name evidence="7" type="ORF">ACFSW8_16380</name>
</gene>
<feature type="domain" description="FecR protein" evidence="5">
    <location>
        <begin position="133"/>
        <end position="215"/>
    </location>
</feature>
<keyword evidence="3" id="KW-0732">Signal</keyword>
<organism evidence="7 8">
    <name type="scientific">Rubritalea tangerina</name>
    <dbReference type="NCBI Taxonomy" id="430798"/>
    <lineage>
        <taxon>Bacteria</taxon>
        <taxon>Pseudomonadati</taxon>
        <taxon>Verrucomicrobiota</taxon>
        <taxon>Verrucomicrobiia</taxon>
        <taxon>Verrucomicrobiales</taxon>
        <taxon>Rubritaleaceae</taxon>
        <taxon>Rubritalea</taxon>
    </lineage>
</organism>
<dbReference type="EMBL" id="JBHUJB010000083">
    <property type="protein sequence ID" value="MFD2160483.1"/>
    <property type="molecule type" value="Genomic_DNA"/>
</dbReference>
<protein>
    <submittedName>
        <fullName evidence="7">DNRLRE domain-containing protein</fullName>
    </submittedName>
</protein>
<evidence type="ECO:0000256" key="3">
    <source>
        <dbReference type="ARBA" id="ARBA00022729"/>
    </source>
</evidence>
<dbReference type="PANTHER" id="PTHR30273">
    <property type="entry name" value="PERIPLASMIC SIGNAL SENSOR AND SIGMA FACTOR ACTIVATOR FECR-RELATED"/>
    <property type="match status" value="1"/>
</dbReference>
<dbReference type="PANTHER" id="PTHR30273:SF2">
    <property type="entry name" value="PROTEIN FECR"/>
    <property type="match status" value="1"/>
</dbReference>
<keyword evidence="2" id="KW-0964">Secreted</keyword>
<dbReference type="RefSeq" id="WP_377088054.1">
    <property type="nucleotide sequence ID" value="NZ_JBHSJL010000014.1"/>
</dbReference>
<evidence type="ECO:0000259" key="6">
    <source>
        <dbReference type="Pfam" id="PF24517"/>
    </source>
</evidence>
<evidence type="ECO:0000259" key="5">
    <source>
        <dbReference type="Pfam" id="PF04773"/>
    </source>
</evidence>
<dbReference type="Proteomes" id="UP001597389">
    <property type="component" value="Unassembled WGS sequence"/>
</dbReference>
<keyword evidence="4" id="KW-0472">Membrane</keyword>
<dbReference type="NCBIfam" id="NF033679">
    <property type="entry name" value="DNRLRE_dom"/>
    <property type="match status" value="1"/>
</dbReference>
<proteinExistence type="predicted"/>
<keyword evidence="8" id="KW-1185">Reference proteome</keyword>
<sequence length="456" mass="49515">MKDKEKWVVLIEKVFSGEATDTEVEELEAALMGDADVLDLYQDITLQHSLLASSNAMQFAEVVEVGRGSVGWKVAAIAALVLLSLSLFIPMSKREKGIASISESSLAQWGQCSLPTTEGEVLSQGALELLHGTASLSFESGAVVSLEAPAAIELVSEMQARVLYGRVVAEVPEQAIGFRLDTPDLEVKDLGTVFSVYVDKGSKASTVDVIDGEVEVFHEVSAGKKLLVTNEGVQTGGEGMVFRRNDGEIIHSELEEAAADFIEVSTAYGEGGHATIISNHADTHLHPHLLLVKNPMNQTYKRKSYMKFDIGGLKGRSFGRVSLKLMQMASPYGYASLVPDSKFEVYALKDGVDEDWDPAVLTWENAPANVRRSGWKLEEDRVELVGAFTIPRGQQSGEVEVEGSRLAEVMREDSNGVLTLIVVRRTTETRPEGLVHAFAGNQTPGGRAPRLRVELD</sequence>
<feature type="transmembrane region" description="Helical" evidence="4">
    <location>
        <begin position="70"/>
        <end position="89"/>
    </location>
</feature>
<dbReference type="Pfam" id="PF24517">
    <property type="entry name" value="CBM96"/>
    <property type="match status" value="1"/>
</dbReference>
<name>A0ABW4ZEP7_9BACT</name>
<keyword evidence="4" id="KW-1133">Transmembrane helix</keyword>
<evidence type="ECO:0000256" key="2">
    <source>
        <dbReference type="ARBA" id="ARBA00022525"/>
    </source>
</evidence>
<evidence type="ECO:0000256" key="1">
    <source>
        <dbReference type="ARBA" id="ARBA00004613"/>
    </source>
</evidence>
<comment type="subcellular location">
    <subcellularLocation>
        <location evidence="1">Secreted</location>
    </subcellularLocation>
</comment>
<dbReference type="Gene3D" id="2.60.120.1440">
    <property type="match status" value="1"/>
</dbReference>
<evidence type="ECO:0000256" key="4">
    <source>
        <dbReference type="SAM" id="Phobius"/>
    </source>
</evidence>
<dbReference type="InterPro" id="IPR012373">
    <property type="entry name" value="Ferrdict_sens_TM"/>
</dbReference>
<dbReference type="InterPro" id="IPR055372">
    <property type="entry name" value="CBM96"/>
</dbReference>
<evidence type="ECO:0000313" key="8">
    <source>
        <dbReference type="Proteomes" id="UP001597389"/>
    </source>
</evidence>
<evidence type="ECO:0000313" key="7">
    <source>
        <dbReference type="EMBL" id="MFD2160483.1"/>
    </source>
</evidence>